<keyword evidence="1" id="KW-1133">Transmembrane helix</keyword>
<dbReference type="RefSeq" id="WP_106309586.1">
    <property type="nucleotide sequence ID" value="NZ_PVWO01000350.1"/>
</dbReference>
<dbReference type="Proteomes" id="UP000238937">
    <property type="component" value="Unassembled WGS sequence"/>
</dbReference>
<reference evidence="2 3" key="1">
    <citation type="submission" date="2018-03" db="EMBL/GenBank/DDBJ databases">
        <title>The ancient ancestry and fast evolution of plastids.</title>
        <authorList>
            <person name="Moore K.R."/>
            <person name="Magnabosco C."/>
            <person name="Momper L."/>
            <person name="Gold D.A."/>
            <person name="Bosak T."/>
            <person name="Fournier G.P."/>
        </authorList>
    </citation>
    <scope>NUCLEOTIDE SEQUENCE [LARGE SCALE GENOMIC DNA]</scope>
    <source>
        <strain evidence="2 3">CCALA 037</strain>
    </source>
</reference>
<protein>
    <submittedName>
        <fullName evidence="2">Uncharacterized protein</fullName>
    </submittedName>
</protein>
<dbReference type="AlphaFoldDB" id="A0A2T1G3G1"/>
<feature type="transmembrane region" description="Helical" evidence="1">
    <location>
        <begin position="90"/>
        <end position="118"/>
    </location>
</feature>
<gene>
    <name evidence="2" type="ORF">C7B77_21340</name>
</gene>
<comment type="caution">
    <text evidence="2">The sequence shown here is derived from an EMBL/GenBank/DDBJ whole genome shotgun (WGS) entry which is preliminary data.</text>
</comment>
<dbReference type="OrthoDB" id="5985578at2"/>
<name>A0A2T1G3G1_9CYAN</name>
<evidence type="ECO:0000313" key="2">
    <source>
        <dbReference type="EMBL" id="PSB51700.1"/>
    </source>
</evidence>
<evidence type="ECO:0000313" key="3">
    <source>
        <dbReference type="Proteomes" id="UP000238937"/>
    </source>
</evidence>
<feature type="transmembrane region" description="Helical" evidence="1">
    <location>
        <begin position="29"/>
        <end position="49"/>
    </location>
</feature>
<feature type="transmembrane region" description="Helical" evidence="1">
    <location>
        <begin position="61"/>
        <end position="78"/>
    </location>
</feature>
<evidence type="ECO:0000256" key="1">
    <source>
        <dbReference type="SAM" id="Phobius"/>
    </source>
</evidence>
<dbReference type="EMBL" id="PVWO01000350">
    <property type="protein sequence ID" value="PSB51700.1"/>
    <property type="molecule type" value="Genomic_DNA"/>
</dbReference>
<proteinExistence type="predicted"/>
<keyword evidence="1" id="KW-0472">Membrane</keyword>
<accession>A0A2T1G3G1</accession>
<organism evidence="2 3">
    <name type="scientific">Chamaesiphon polymorphus CCALA 037</name>
    <dbReference type="NCBI Taxonomy" id="2107692"/>
    <lineage>
        <taxon>Bacteria</taxon>
        <taxon>Bacillati</taxon>
        <taxon>Cyanobacteriota</taxon>
        <taxon>Cyanophyceae</taxon>
        <taxon>Gomontiellales</taxon>
        <taxon>Chamaesiphonaceae</taxon>
        <taxon>Chamaesiphon</taxon>
    </lineage>
</organism>
<keyword evidence="3" id="KW-1185">Reference proteome</keyword>
<keyword evidence="1" id="KW-0812">Transmembrane</keyword>
<sequence>MKTIDRPNNTVELERRQQIEQARKDIKKAFYVGLFMSGWNLVIFLVVITQPAVSQKMGLDGWLFIDVAIICSCTYGIFRNNNFAATAMLGYYIINILIKIFSGTLSPVGIPLSVYFMYCFYKGVIGTSTIALSAQAGAIDDEFSTMSDAEGTVDRYSSSIYHAGSGAETPTSAAAQKPATRFSIDDRLIELCSGDRSQAEWLLHQVIRKNPDRTMEWCNQTAIEQLENRSS</sequence>